<dbReference type="InterPro" id="IPR025263">
    <property type="entry name" value="YhdP_central"/>
</dbReference>
<dbReference type="EMBL" id="LAZR01000877">
    <property type="protein sequence ID" value="KKN55635.1"/>
    <property type="molecule type" value="Genomic_DNA"/>
</dbReference>
<keyword evidence="1" id="KW-0472">Membrane</keyword>
<proteinExistence type="predicted"/>
<gene>
    <name evidence="3" type="ORF">LCGC14_0580490</name>
</gene>
<keyword evidence="1" id="KW-0812">Transmembrane</keyword>
<dbReference type="AlphaFoldDB" id="A0A0F9RGJ9"/>
<evidence type="ECO:0000256" key="1">
    <source>
        <dbReference type="SAM" id="Phobius"/>
    </source>
</evidence>
<dbReference type="PANTHER" id="PTHR38690:SF1">
    <property type="entry name" value="PROTEASE"/>
    <property type="match status" value="1"/>
</dbReference>
<evidence type="ECO:0000259" key="2">
    <source>
        <dbReference type="Pfam" id="PF13116"/>
    </source>
</evidence>
<comment type="caution">
    <text evidence="3">The sequence shown here is derived from an EMBL/GenBank/DDBJ whole genome shotgun (WGS) entry which is preliminary data.</text>
</comment>
<sequence>MSVLLRGLHIASKQIVYLLIILITVLILLIAAGYWLTDAVDKRQDEIAVWVGDKVGYPVEIVKAGLSWVDLMPKLQVDGVTVFRQDDKTELLSVQSLYVGLDMIASLRRGEPVLNDLSLTGLNTTIVRDTAGKFQLQGLDLTDQSSAEDIDWSSWVNILNRFQLTDVTINYIDELHTALSGQYQVTQAELSHHFKKWVTAGSIRLPATLGANVEFSGSSLLNWDDLSTSSWQAQAQINELMLAPFSQLAIWQDVAVKNGQLTANISASGIGKKIDEAQTNINLVQATLVSKQENLAHPPVDVEYFKGKIDWQQQAQSWHLAGHDIQIKMNGDAWPATNFNIQKQNQNDWLISSDYLRLSDLTALASLTALSPEMIRVQQPAGDLDNLTLQYSAQQGLTQLAFNLRDGAALPWQDYPGVTGLTGAINWQEGMAKLKLDSHQVTFYPETWLDSAVFFDSVTGELDLQQQDKSWVLQSNALHLWNDDLNIQLDGSVQHASDSKVTNDLKITLQDVVVNRWQAYVPQRILSRSFKKWSKNAFVAGNIIDGIIELQGDLAAFPYEDEPDKGHFKMNLQAENVQLHYAPGWPDLFDVTGLVTGLANDLTIQAKSGKIAGFKFADVTTTISKLVHDEPILRVEGNLTGTTADALLFLQNSPLKQRFGKVAQLADAKGNSNIQLNLMVPLADEDKTQVAGNVSFVDSQLQSKSLPELTMSQINGKLNFTNNGVTAKNIKAVLLAAPVNINVSPRDDATIVSASSQLSLQQVANLWPNVVPKFVSGETTYQAEVAISEQAIGEFDVDTSIQSDLQGIKVDLPEPFFKNHEDMINFRASVKQKDNTPIYAVEYGKLINVLLAQDTQQWRGELSIGAGKAVLPAHGVKVRGQLSTLSLDTWNDWSKQYNDKTQSNNSFIASMSDAVVKVDKLTGFNQEFTNVTLSAKKQGEGWRADIDSAESKGMIYWPDDFDSNTVLKLNFDKLTLTLPKLDDTQKVTDEQTKFLWPSMELAVGSLVINDMQLGELEWRGHREIDAWLLDNGSLKSKEFTALMSVGEWRYTASGDQSHFKVQANSNNLAKLLASFGYQQAIDAKDVSLSADLSWPASPLAVSTKILTGSLKLGLGKGRLKDVEPGAAGRIFGLMSIAALPRRLSLDFNDLFSKGFYFDSIKGSFKFENGQATTNDFVLKGTPATIKMVGPVDLIHQQYDQVVTITPNVSSTLPLAGAVAGGPLGLGVGTAILLVDKLAGALFDKNIVNLVSYTYYLTGPWDEPELTTDKPLATK</sequence>
<evidence type="ECO:0000313" key="3">
    <source>
        <dbReference type="EMBL" id="KKN55635.1"/>
    </source>
</evidence>
<protein>
    <recommendedName>
        <fullName evidence="2">YhdP central domain-containing protein</fullName>
    </recommendedName>
</protein>
<name>A0A0F9RGJ9_9ZZZZ</name>
<feature type="domain" description="YhdP central" evidence="2">
    <location>
        <begin position="13"/>
        <end position="1264"/>
    </location>
</feature>
<accession>A0A0F9RGJ9</accession>
<dbReference type="InterPro" id="IPR011836">
    <property type="entry name" value="YhdP"/>
</dbReference>
<dbReference type="PANTHER" id="PTHR38690">
    <property type="entry name" value="PROTEASE-RELATED"/>
    <property type="match status" value="1"/>
</dbReference>
<organism evidence="3">
    <name type="scientific">marine sediment metagenome</name>
    <dbReference type="NCBI Taxonomy" id="412755"/>
    <lineage>
        <taxon>unclassified sequences</taxon>
        <taxon>metagenomes</taxon>
        <taxon>ecological metagenomes</taxon>
    </lineage>
</organism>
<dbReference type="NCBIfam" id="TIGR02099">
    <property type="entry name" value="YhdP family protein"/>
    <property type="match status" value="1"/>
</dbReference>
<keyword evidence="1" id="KW-1133">Transmembrane helix</keyword>
<dbReference type="Pfam" id="PF13116">
    <property type="entry name" value="YhdP"/>
    <property type="match status" value="1"/>
</dbReference>
<reference evidence="3" key="1">
    <citation type="journal article" date="2015" name="Nature">
        <title>Complex archaea that bridge the gap between prokaryotes and eukaryotes.</title>
        <authorList>
            <person name="Spang A."/>
            <person name="Saw J.H."/>
            <person name="Jorgensen S.L."/>
            <person name="Zaremba-Niedzwiedzka K."/>
            <person name="Martijn J."/>
            <person name="Lind A.E."/>
            <person name="van Eijk R."/>
            <person name="Schleper C."/>
            <person name="Guy L."/>
            <person name="Ettema T.J."/>
        </authorList>
    </citation>
    <scope>NUCLEOTIDE SEQUENCE</scope>
</reference>
<feature type="transmembrane region" description="Helical" evidence="1">
    <location>
        <begin position="15"/>
        <end position="36"/>
    </location>
</feature>